<dbReference type="Proteomes" id="UP000515123">
    <property type="component" value="Linkage group 9"/>
</dbReference>
<accession>A0A6P5FFJ0</accession>
<proteinExistence type="predicted"/>
<feature type="coiled-coil region" evidence="1">
    <location>
        <begin position="395"/>
        <end position="433"/>
    </location>
</feature>
<evidence type="ECO:0000313" key="9">
    <source>
        <dbReference type="RefSeq" id="XP_020095053.1"/>
    </source>
</evidence>
<feature type="compositionally biased region" description="Basic residues" evidence="2">
    <location>
        <begin position="264"/>
        <end position="275"/>
    </location>
</feature>
<dbReference type="RefSeq" id="XP_020095050.1">
    <property type="nucleotide sequence ID" value="XM_020239461.1"/>
</dbReference>
<evidence type="ECO:0000313" key="11">
    <source>
        <dbReference type="RefSeq" id="XP_020095055.1"/>
    </source>
</evidence>
<dbReference type="Pfam" id="PF07460">
    <property type="entry name" value="NUMOD3"/>
    <property type="match status" value="1"/>
</dbReference>
<reference evidence="5 6" key="2">
    <citation type="submission" date="2025-04" db="UniProtKB">
        <authorList>
            <consortium name="RefSeq"/>
        </authorList>
    </citation>
    <scope>IDENTIFICATION</scope>
    <source>
        <tissue evidence="5 6">Leaf</tissue>
    </source>
</reference>
<evidence type="ECO:0000313" key="5">
    <source>
        <dbReference type="RefSeq" id="XP_020095048.1"/>
    </source>
</evidence>
<gene>
    <name evidence="5 6 7 8 9 10 11 12 13 14" type="primary">LOC109714758</name>
</gene>
<protein>
    <submittedName>
        <fullName evidence="5 6">Uncharacterized protein LOC109714758 isoform X1</fullName>
    </submittedName>
</protein>
<dbReference type="GO" id="GO:0003677">
    <property type="term" value="F:DNA binding"/>
    <property type="evidence" value="ECO:0007669"/>
    <property type="project" value="InterPro"/>
</dbReference>
<evidence type="ECO:0000313" key="6">
    <source>
        <dbReference type="RefSeq" id="XP_020095049.1"/>
    </source>
</evidence>
<dbReference type="RefSeq" id="XP_020095049.1">
    <property type="nucleotide sequence ID" value="XM_020239460.1"/>
</dbReference>
<feature type="domain" description="Nuclease associated modular" evidence="3">
    <location>
        <begin position="138"/>
        <end position="165"/>
    </location>
</feature>
<dbReference type="GeneID" id="109714758"/>
<reference evidence="4" key="1">
    <citation type="journal article" date="2015" name="Nat. Genet.">
        <title>The pineapple genome and the evolution of CAM photosynthesis.</title>
        <authorList>
            <person name="Ming R."/>
            <person name="VanBuren R."/>
            <person name="Wai C.M."/>
            <person name="Tang H."/>
            <person name="Schatz M.C."/>
            <person name="Bowers J.E."/>
            <person name="Lyons E."/>
            <person name="Wang M.L."/>
            <person name="Chen J."/>
            <person name="Biggers E."/>
            <person name="Zhang J."/>
            <person name="Huang L."/>
            <person name="Zhang L."/>
            <person name="Miao W."/>
            <person name="Zhang J."/>
            <person name="Ye Z."/>
            <person name="Miao C."/>
            <person name="Lin Z."/>
            <person name="Wang H."/>
            <person name="Zhou H."/>
            <person name="Yim W.C."/>
            <person name="Priest H.D."/>
            <person name="Zheng C."/>
            <person name="Woodhouse M."/>
            <person name="Edger P.P."/>
            <person name="Guyot R."/>
            <person name="Guo H.B."/>
            <person name="Guo H."/>
            <person name="Zheng G."/>
            <person name="Singh R."/>
            <person name="Sharma A."/>
            <person name="Min X."/>
            <person name="Zheng Y."/>
            <person name="Lee H."/>
            <person name="Gurtowski J."/>
            <person name="Sedlazeck F.J."/>
            <person name="Harkess A."/>
            <person name="McKain M.R."/>
            <person name="Liao Z."/>
            <person name="Fang J."/>
            <person name="Liu J."/>
            <person name="Zhang X."/>
            <person name="Zhang Q."/>
            <person name="Hu W."/>
            <person name="Qin Y."/>
            <person name="Wang K."/>
            <person name="Chen L.Y."/>
            <person name="Shirley N."/>
            <person name="Lin Y.R."/>
            <person name="Liu L.Y."/>
            <person name="Hernandez A.G."/>
            <person name="Wright C.L."/>
            <person name="Bulone V."/>
            <person name="Tuskan G.A."/>
            <person name="Heath K."/>
            <person name="Zee F."/>
            <person name="Moore P.H."/>
            <person name="Sunkar R."/>
            <person name="Leebens-Mack J.H."/>
            <person name="Mockler T."/>
            <person name="Bennetzen J.L."/>
            <person name="Freeling M."/>
            <person name="Sankoff D."/>
            <person name="Paterson A.H."/>
            <person name="Zhu X."/>
            <person name="Yang X."/>
            <person name="Smith J.A."/>
            <person name="Cushman J.C."/>
            <person name="Paull R.E."/>
            <person name="Yu Q."/>
        </authorList>
    </citation>
    <scope>NUCLEOTIDE SEQUENCE [LARGE SCALE GENOMIC DNA]</scope>
    <source>
        <strain evidence="4">cv. F153</strain>
    </source>
</reference>
<evidence type="ECO:0000256" key="1">
    <source>
        <dbReference type="SAM" id="Coils"/>
    </source>
</evidence>
<dbReference type="RefSeq" id="XP_020095053.1">
    <property type="nucleotide sequence ID" value="XM_020239464.1"/>
</dbReference>
<dbReference type="RefSeq" id="XP_020095055.1">
    <property type="nucleotide sequence ID" value="XM_020239466.1"/>
</dbReference>
<dbReference type="RefSeq" id="XP_020095057.1">
    <property type="nucleotide sequence ID" value="XM_020239468.1"/>
</dbReference>
<sequence>MPCVYREDSVCLYRRDSVHVADIFTSKSSFANYMSARNSQLLSYRKIAHGLPFIWNKQIGFGWKNHIQIPKRSTFGGLSIDKKDEHLIKAVATVEPKSVPTPDDEMCTTTLEYGVCQVSQFSHEEFSEIDNREKLRRMRISKANKGNVPWNKGRKHSQETLQRIRERTKLAMQDPKVKMKLVNLGHAQSEETRLKIGVGVREGWQKRREKLMVQEGCCIEWQNAIAQVARNGLAGEEELHWDSYKILDEQLMQEWLESVERRKTMPRLKGSKRAPKSPEQRRKISESISAKWADPQLQGVNRPQVYAPSENRGYRERVCSALAKYHGTPLGAERRRRRKPPTQTAVEKEPVIKKPMQPKSSSTETKITKHIASKKKKNTTPSYKDPMASTKLEMIKKIRVRRAALETKKKDAIERAKLLITEAEKAAKALEMAASKSPLARASLLETRKLIAKATRSIEGIKHGQIPMQDTAEDISSDSAISETSAGSQTCEDILDERPINGEVHLFSSNNGSYKDLDKSTLQVVLNGRELSCASDSAENSTEVFHHYHSPSSESESGRKDVAPINLLTGSSTVNGSIVHNKIVPARGDESLRIDKDELSTSATKTKVKWVCGKLVEVEED</sequence>
<evidence type="ECO:0000313" key="7">
    <source>
        <dbReference type="RefSeq" id="XP_020095050.1"/>
    </source>
</evidence>
<feature type="compositionally biased region" description="Basic residues" evidence="2">
    <location>
        <begin position="368"/>
        <end position="378"/>
    </location>
</feature>
<evidence type="ECO:0000256" key="2">
    <source>
        <dbReference type="SAM" id="MobiDB-lite"/>
    </source>
</evidence>
<dbReference type="RefSeq" id="XP_020095051.1">
    <property type="nucleotide sequence ID" value="XM_020239462.1"/>
</dbReference>
<keyword evidence="1" id="KW-0175">Coiled coil</keyword>
<organism evidence="12">
    <name type="scientific">Ananas comosus</name>
    <name type="common">Pineapple</name>
    <name type="synonym">Ananas ananas</name>
    <dbReference type="NCBI Taxonomy" id="4615"/>
    <lineage>
        <taxon>Eukaryota</taxon>
        <taxon>Viridiplantae</taxon>
        <taxon>Streptophyta</taxon>
        <taxon>Embryophyta</taxon>
        <taxon>Tracheophyta</taxon>
        <taxon>Spermatophyta</taxon>
        <taxon>Magnoliopsida</taxon>
        <taxon>Liliopsida</taxon>
        <taxon>Poales</taxon>
        <taxon>Bromeliaceae</taxon>
        <taxon>Bromelioideae</taxon>
        <taxon>Ananas</taxon>
    </lineage>
</organism>
<dbReference type="PANTHER" id="PTHR34199">
    <property type="entry name" value="NUMOD3 MOTIF FAMILY PROTEIN, EXPRESSED"/>
    <property type="match status" value="1"/>
</dbReference>
<keyword evidence="4" id="KW-1185">Reference proteome</keyword>
<dbReference type="OrthoDB" id="1935413at2759"/>
<evidence type="ECO:0000313" key="8">
    <source>
        <dbReference type="RefSeq" id="XP_020095051.1"/>
    </source>
</evidence>
<evidence type="ECO:0000313" key="4">
    <source>
        <dbReference type="Proteomes" id="UP000515123"/>
    </source>
</evidence>
<evidence type="ECO:0000313" key="12">
    <source>
        <dbReference type="RefSeq" id="XP_020095056.1"/>
    </source>
</evidence>
<evidence type="ECO:0000313" key="10">
    <source>
        <dbReference type="RefSeq" id="XP_020095054.1"/>
    </source>
</evidence>
<dbReference type="RefSeq" id="XP_020095058.1">
    <property type="nucleotide sequence ID" value="XM_020239469.1"/>
</dbReference>
<dbReference type="RefSeq" id="XP_020095056.1">
    <property type="nucleotide sequence ID" value="XM_020239467.1"/>
</dbReference>
<dbReference type="AlphaFoldDB" id="A0A6P5FFJ0"/>
<name>A0A6P5FFJ0_ANACO</name>
<evidence type="ECO:0000313" key="13">
    <source>
        <dbReference type="RefSeq" id="XP_020095057.1"/>
    </source>
</evidence>
<feature type="region of interest" description="Disordered" evidence="2">
    <location>
        <begin position="327"/>
        <end position="386"/>
    </location>
</feature>
<evidence type="ECO:0000259" key="3">
    <source>
        <dbReference type="Pfam" id="PF07460"/>
    </source>
</evidence>
<dbReference type="PANTHER" id="PTHR34199:SF2">
    <property type="entry name" value="NUMOD3 MOTIF FAMILY PROTEIN, EXPRESSED"/>
    <property type="match status" value="1"/>
</dbReference>
<dbReference type="RefSeq" id="XP_020095054.1">
    <property type="nucleotide sequence ID" value="XM_020239465.1"/>
</dbReference>
<feature type="compositionally biased region" description="Basic and acidic residues" evidence="2">
    <location>
        <begin position="276"/>
        <end position="285"/>
    </location>
</feature>
<dbReference type="InterPro" id="IPR003611">
    <property type="entry name" value="NUMOD3"/>
</dbReference>
<dbReference type="RefSeq" id="XP_020095048.1">
    <property type="nucleotide sequence ID" value="XM_020239459.1"/>
</dbReference>
<evidence type="ECO:0000313" key="14">
    <source>
        <dbReference type="RefSeq" id="XP_020095058.1"/>
    </source>
</evidence>
<feature type="region of interest" description="Disordered" evidence="2">
    <location>
        <begin position="263"/>
        <end position="295"/>
    </location>
</feature>